<dbReference type="EMBL" id="BA000039">
    <property type="protein sequence ID" value="BAC09725.1"/>
    <property type="molecule type" value="Genomic_DNA"/>
</dbReference>
<protein>
    <submittedName>
        <fullName evidence="1">Tsl2173 protein</fullName>
    </submittedName>
</protein>
<keyword evidence="2" id="KW-1185">Reference proteome</keyword>
<evidence type="ECO:0000313" key="1">
    <source>
        <dbReference type="EMBL" id="BAC09725.1"/>
    </source>
</evidence>
<dbReference type="AlphaFoldDB" id="Q8DGY9"/>
<dbReference type="EnsemblBacteria" id="BAC09725">
    <property type="protein sequence ID" value="BAC09725"/>
    <property type="gene ID" value="BAC09725"/>
</dbReference>
<dbReference type="Proteomes" id="UP000000440">
    <property type="component" value="Chromosome"/>
</dbReference>
<accession>Q8DGY9</accession>
<gene>
    <name evidence="1" type="ordered locus">tsl2173</name>
</gene>
<name>Q8DGY9_THEVB</name>
<proteinExistence type="predicted"/>
<dbReference type="KEGG" id="tel:tsl2173"/>
<evidence type="ECO:0000313" key="2">
    <source>
        <dbReference type="Proteomes" id="UP000000440"/>
    </source>
</evidence>
<dbReference type="eggNOG" id="COG4636">
    <property type="taxonomic scope" value="Bacteria"/>
</dbReference>
<reference evidence="1 2" key="1">
    <citation type="journal article" date="2002" name="DNA Res.">
        <title>Complete genome structure of the thermophilic cyanobacterium Thermosynechococcus elongatus BP-1.</title>
        <authorList>
            <person name="Nakamura Y."/>
            <person name="Kaneko T."/>
            <person name="Sato S."/>
            <person name="Ikeuchi M."/>
            <person name="Katoh H."/>
            <person name="Sasamoto S."/>
            <person name="Watanabe A."/>
            <person name="Iriguchi M."/>
            <person name="Kawashima K."/>
            <person name="Kimura T."/>
            <person name="Kishida Y."/>
            <person name="Kiyokawa C."/>
            <person name="Kohara M."/>
            <person name="Matsumoto M."/>
            <person name="Matsuno A."/>
            <person name="Nakazaki N."/>
            <person name="Shimpo S."/>
            <person name="Sugimoto M."/>
            <person name="Takeuchi C."/>
            <person name="Yamada M."/>
            <person name="Tabata S."/>
        </authorList>
    </citation>
    <scope>NUCLEOTIDE SEQUENCE [LARGE SCALE GENOMIC DNA]</scope>
    <source>
        <strain evidence="2">IAM M-273 / NIES-2133 / BP-1</strain>
    </source>
</reference>
<dbReference type="RefSeq" id="WP_011058007.1">
    <property type="nucleotide sequence ID" value="NC_004113.1"/>
</dbReference>
<sequence length="78" mass="8720">MKLSRYAAAKVPYGWLFKVSDRPLEVYSEPAKITSSQFSYLSKRSLPTNGLGQLPQLSEQVLEFAAVFPSPSNNQRTP</sequence>
<organism evidence="1 2">
    <name type="scientific">Thermosynechococcus vestitus (strain NIES-2133 / IAM M-273 / BP-1)</name>
    <dbReference type="NCBI Taxonomy" id="197221"/>
    <lineage>
        <taxon>Bacteria</taxon>
        <taxon>Bacillati</taxon>
        <taxon>Cyanobacteriota</taxon>
        <taxon>Cyanophyceae</taxon>
        <taxon>Acaryochloridales</taxon>
        <taxon>Thermosynechococcaceae</taxon>
        <taxon>Thermosynechococcus</taxon>
    </lineage>
</organism>